<dbReference type="EMBL" id="JAAAIL010002362">
    <property type="protein sequence ID" value="KAG0257924.1"/>
    <property type="molecule type" value="Genomic_DNA"/>
</dbReference>
<sequence length="56" mass="5903">MDQGLEQDLEQDLDYPGLASGLKSLASYGLLYLGLRFKEPAGTGHGSGHLAVPTTL</sequence>
<evidence type="ECO:0000313" key="2">
    <source>
        <dbReference type="Proteomes" id="UP001194580"/>
    </source>
</evidence>
<reference evidence="1" key="1">
    <citation type="journal article" date="2020" name="Fungal Divers.">
        <title>Resolving the Mortierellaceae phylogeny through synthesis of multi-gene phylogenetics and phylogenomics.</title>
        <authorList>
            <person name="Vandepol N."/>
            <person name="Liber J."/>
            <person name="Desiro A."/>
            <person name="Na H."/>
            <person name="Kennedy M."/>
            <person name="Barry K."/>
            <person name="Grigoriev I.V."/>
            <person name="Miller A.N."/>
            <person name="O'Donnell K."/>
            <person name="Stajich J.E."/>
            <person name="Bonito G."/>
        </authorList>
    </citation>
    <scope>NUCLEOTIDE SEQUENCE</scope>
    <source>
        <strain evidence="1">NRRL 28262</strain>
    </source>
</reference>
<name>A0AAD4D2A5_9FUNG</name>
<accession>A0AAD4D2A5</accession>
<dbReference type="AlphaFoldDB" id="A0AAD4D2A5"/>
<comment type="caution">
    <text evidence="1">The sequence shown here is derived from an EMBL/GenBank/DDBJ whole genome shotgun (WGS) entry which is preliminary data.</text>
</comment>
<proteinExistence type="predicted"/>
<gene>
    <name evidence="1" type="ORF">BGZ95_005111</name>
</gene>
<keyword evidence="2" id="KW-1185">Reference proteome</keyword>
<organism evidence="1 2">
    <name type="scientific">Linnemannia exigua</name>
    <dbReference type="NCBI Taxonomy" id="604196"/>
    <lineage>
        <taxon>Eukaryota</taxon>
        <taxon>Fungi</taxon>
        <taxon>Fungi incertae sedis</taxon>
        <taxon>Mucoromycota</taxon>
        <taxon>Mortierellomycotina</taxon>
        <taxon>Mortierellomycetes</taxon>
        <taxon>Mortierellales</taxon>
        <taxon>Mortierellaceae</taxon>
        <taxon>Linnemannia</taxon>
    </lineage>
</organism>
<protein>
    <submittedName>
        <fullName evidence="1">Uncharacterized protein</fullName>
    </submittedName>
</protein>
<dbReference type="Proteomes" id="UP001194580">
    <property type="component" value="Unassembled WGS sequence"/>
</dbReference>
<evidence type="ECO:0000313" key="1">
    <source>
        <dbReference type="EMBL" id="KAG0257924.1"/>
    </source>
</evidence>